<dbReference type="InterPro" id="IPR052512">
    <property type="entry name" value="4CMD/NDH-1_regulator"/>
</dbReference>
<comment type="caution">
    <text evidence="2">The sequence shown here is derived from an EMBL/GenBank/DDBJ whole genome shotgun (WGS) entry which is preliminary data.</text>
</comment>
<feature type="domain" description="Carboxymuconolactone decarboxylase-like" evidence="1">
    <location>
        <begin position="17"/>
        <end position="97"/>
    </location>
</feature>
<dbReference type="PANTHER" id="PTHR33570">
    <property type="entry name" value="4-CARBOXYMUCONOLACTONE DECARBOXYLASE FAMILY PROTEIN"/>
    <property type="match status" value="1"/>
</dbReference>
<organism evidence="2 3">
    <name type="scientific">Sphingobium nicotianae</name>
    <dbReference type="NCBI Taxonomy" id="2782607"/>
    <lineage>
        <taxon>Bacteria</taxon>
        <taxon>Pseudomonadati</taxon>
        <taxon>Pseudomonadota</taxon>
        <taxon>Alphaproteobacteria</taxon>
        <taxon>Sphingomonadales</taxon>
        <taxon>Sphingomonadaceae</taxon>
        <taxon>Sphingobium</taxon>
    </lineage>
</organism>
<gene>
    <name evidence="2" type="ORF">KK488_10225</name>
</gene>
<dbReference type="InterPro" id="IPR029032">
    <property type="entry name" value="AhpD-like"/>
</dbReference>
<evidence type="ECO:0000313" key="2">
    <source>
        <dbReference type="EMBL" id="MBT2187320.1"/>
    </source>
</evidence>
<dbReference type="Pfam" id="PF02627">
    <property type="entry name" value="CMD"/>
    <property type="match status" value="1"/>
</dbReference>
<dbReference type="RefSeq" id="WP_214623166.1">
    <property type="nucleotide sequence ID" value="NZ_JAHGAW010000006.1"/>
</dbReference>
<accession>A0A9X1IRL9</accession>
<dbReference type="GO" id="GO:0051920">
    <property type="term" value="F:peroxiredoxin activity"/>
    <property type="evidence" value="ECO:0007669"/>
    <property type="project" value="InterPro"/>
</dbReference>
<dbReference type="EMBL" id="JAHGAW010000006">
    <property type="protein sequence ID" value="MBT2187320.1"/>
    <property type="molecule type" value="Genomic_DNA"/>
</dbReference>
<proteinExistence type="predicted"/>
<name>A0A9X1IRL9_9SPHN</name>
<evidence type="ECO:0000259" key="1">
    <source>
        <dbReference type="Pfam" id="PF02627"/>
    </source>
</evidence>
<reference evidence="2" key="1">
    <citation type="submission" date="2021-05" db="EMBL/GenBank/DDBJ databases">
        <title>Genome of Sphingobium sp. strain.</title>
        <authorList>
            <person name="Fan R."/>
        </authorList>
    </citation>
    <scope>NUCLEOTIDE SEQUENCE</scope>
    <source>
        <strain evidence="2">H33</strain>
    </source>
</reference>
<dbReference type="Gene3D" id="1.20.1290.10">
    <property type="entry name" value="AhpD-like"/>
    <property type="match status" value="1"/>
</dbReference>
<evidence type="ECO:0000313" key="3">
    <source>
        <dbReference type="Proteomes" id="UP001138757"/>
    </source>
</evidence>
<keyword evidence="3" id="KW-1185">Reference proteome</keyword>
<sequence>MRRPSAAKGDELKAVAPDFVELTDRVLYSEVWERPGLAPRDRSMLTIAALMASGRLGQLENHIRFGLENGITMKEMEEIMIHLAFYAGWPSAVAATRTFHDVVKAREAAGS</sequence>
<dbReference type="AlphaFoldDB" id="A0A9X1IRL9"/>
<dbReference type="InterPro" id="IPR003779">
    <property type="entry name" value="CMD-like"/>
</dbReference>
<dbReference type="Proteomes" id="UP001138757">
    <property type="component" value="Unassembled WGS sequence"/>
</dbReference>
<dbReference type="SUPFAM" id="SSF69118">
    <property type="entry name" value="AhpD-like"/>
    <property type="match status" value="1"/>
</dbReference>
<dbReference type="PANTHER" id="PTHR33570:SF9">
    <property type="entry name" value="BLL4600 PROTEIN"/>
    <property type="match status" value="1"/>
</dbReference>
<protein>
    <submittedName>
        <fullName evidence="2">Carboxymuconolactone decarboxylase family protein</fullName>
    </submittedName>
</protein>